<dbReference type="Proteomes" id="UP001356704">
    <property type="component" value="Unassembled WGS sequence"/>
</dbReference>
<dbReference type="PANTHER" id="PTHR30383">
    <property type="entry name" value="THIOESTERASE 1/PROTEASE 1/LYSOPHOSPHOLIPASE L1"/>
    <property type="match status" value="1"/>
</dbReference>
<dbReference type="SUPFAM" id="SSF52266">
    <property type="entry name" value="SGNH hydrolase"/>
    <property type="match status" value="2"/>
</dbReference>
<evidence type="ECO:0000313" key="2">
    <source>
        <dbReference type="Proteomes" id="UP001356704"/>
    </source>
</evidence>
<dbReference type="PROSITE" id="PS51257">
    <property type="entry name" value="PROKAR_LIPOPROTEIN"/>
    <property type="match status" value="1"/>
</dbReference>
<dbReference type="PANTHER" id="PTHR30383:SF5">
    <property type="entry name" value="SGNH HYDROLASE-TYPE ESTERASE DOMAIN-CONTAINING PROTEIN"/>
    <property type="match status" value="1"/>
</dbReference>
<dbReference type="InterPro" id="IPR036514">
    <property type="entry name" value="SGNH_hydro_sf"/>
</dbReference>
<proteinExistence type="predicted"/>
<dbReference type="EMBL" id="JAZHOU010000001">
    <property type="protein sequence ID" value="MEF3078439.1"/>
    <property type="molecule type" value="Genomic_DNA"/>
</dbReference>
<reference evidence="1 2" key="1">
    <citation type="submission" date="2024-02" db="EMBL/GenBank/DDBJ databases">
        <title>Winogradskyella poriferorum JCM 12885.</title>
        <authorList>
            <person name="Zhang D.-F."/>
            <person name="Fu Z.-Y."/>
        </authorList>
    </citation>
    <scope>NUCLEOTIDE SEQUENCE [LARGE SCALE GENOMIC DNA]</scope>
    <source>
        <strain evidence="1 2">JCM 12885</strain>
    </source>
</reference>
<dbReference type="InterPro" id="IPR051532">
    <property type="entry name" value="Ester_Hydrolysis_Enzymes"/>
</dbReference>
<gene>
    <name evidence="1" type="ORF">V1468_05455</name>
</gene>
<dbReference type="RefSeq" id="WP_331809213.1">
    <property type="nucleotide sequence ID" value="NZ_JAZHOU010000001.1"/>
</dbReference>
<accession>A0ABU7W3B2</accession>
<dbReference type="Gene3D" id="3.40.50.1110">
    <property type="entry name" value="SGNH hydrolase"/>
    <property type="match status" value="1"/>
</dbReference>
<protein>
    <submittedName>
        <fullName evidence="1">G-D-S-L family lipolytic protein</fullName>
    </submittedName>
</protein>
<evidence type="ECO:0000313" key="1">
    <source>
        <dbReference type="EMBL" id="MEF3078439.1"/>
    </source>
</evidence>
<comment type="caution">
    <text evidence="1">The sequence shown here is derived from an EMBL/GenBank/DDBJ whole genome shotgun (WGS) entry which is preliminary data.</text>
</comment>
<name>A0ABU7W3B2_9FLAO</name>
<keyword evidence="2" id="KW-1185">Reference proteome</keyword>
<organism evidence="1 2">
    <name type="scientific">Winogradskyella poriferorum</name>
    <dbReference type="NCBI Taxonomy" id="307627"/>
    <lineage>
        <taxon>Bacteria</taxon>
        <taxon>Pseudomonadati</taxon>
        <taxon>Bacteroidota</taxon>
        <taxon>Flavobacteriia</taxon>
        <taxon>Flavobacteriales</taxon>
        <taxon>Flavobacteriaceae</taxon>
        <taxon>Winogradskyella</taxon>
    </lineage>
</organism>
<sequence length="542" mass="56499">MMKKIKYITLSLLTLGMVACENELVEDLRDRNSFDSEPLPELTAGSADFSNFVSIGASFTAGFTDNALFIASQENSFPNIMANKFANIGGGTFTQPLMNDNFGGLAVGGMRITDPRLVFGGAGPVPLEAVVGPVTVSTDIALNNPTGPFNNLGIPGAKSFHLVAPGYGNLANFPTAANPYAVRVTGNAPNASILELAMAQNPTFFSISEVGGNDVLGYALSGGDGSNPITDTATFNASLNALVAGLTSTGAKGVIGNLPNITSLSHFTTVPHDPLDPTNETFGPLIPTLNGIFGQINLVYEALGQPDRAIVFSENSASPVVIKDESLVDISAQMTAAFNASPTFPSFIQSLGLPAAAAPLVANLLGSTYGQTRQATTEDLLVLPSSSVIGTVNSDFYTFLTSQGIPATLAGQFSVEGITYPLDDKWVLLPSEQAEIATATQAYNSTISNVASSNNLALVDLNSILEQASTSGIMFDDYNLNTDLVFGGLVSLDGVHLTARGYALMANRFLQAIDATYGSNFEASGNMAKAVDFPTSYSATLQ</sequence>